<keyword evidence="20" id="KW-1185">Reference proteome</keyword>
<dbReference type="Gene3D" id="3.40.1110.10">
    <property type="entry name" value="Calcium-transporting ATPase, cytoplasmic domain N"/>
    <property type="match status" value="1"/>
</dbReference>
<keyword evidence="9 17" id="KW-0067">ATP-binding</keyword>
<dbReference type="Pfam" id="PF00689">
    <property type="entry name" value="Cation_ATPase_C"/>
    <property type="match status" value="1"/>
</dbReference>
<feature type="domain" description="Cation-transporting P-type ATPase N-terminal" evidence="18">
    <location>
        <begin position="90"/>
        <end position="162"/>
    </location>
</feature>
<dbReference type="InterPro" id="IPR023299">
    <property type="entry name" value="ATPase_P-typ_cyto_dom_N"/>
</dbReference>
<dbReference type="InterPro" id="IPR036412">
    <property type="entry name" value="HAD-like_sf"/>
</dbReference>
<protein>
    <recommendedName>
        <fullName evidence="17">Calcium-transporting ATPase</fullName>
        <ecNumber evidence="17">7.2.2.10</ecNumber>
    </recommendedName>
</protein>
<keyword evidence="7 17" id="KW-0547">Nucleotide-binding</keyword>
<feature type="transmembrane region" description="Helical" evidence="17">
    <location>
        <begin position="134"/>
        <end position="159"/>
    </location>
</feature>
<dbReference type="SUPFAM" id="SSF81660">
    <property type="entry name" value="Metal cation-transporting ATPase, ATP-binding domain N"/>
    <property type="match status" value="1"/>
</dbReference>
<dbReference type="FunFam" id="2.70.150.10:FF:000006">
    <property type="entry name" value="Calcium-transporting ATPase"/>
    <property type="match status" value="1"/>
</dbReference>
<keyword evidence="10" id="KW-0460">Magnesium</keyword>
<dbReference type="InterPro" id="IPR006408">
    <property type="entry name" value="P-type_ATPase_IIB"/>
</dbReference>
<dbReference type="SUPFAM" id="SSF81665">
    <property type="entry name" value="Calcium ATPase, transmembrane domain M"/>
    <property type="match status" value="1"/>
</dbReference>
<dbReference type="PANTHER" id="PTHR24093:SF462">
    <property type="entry name" value="CALCIUM-TRANSPORTING ATPASE 11, PLASMA MEMBRANE-TYPE-RELATED"/>
    <property type="match status" value="1"/>
</dbReference>
<evidence type="ECO:0000313" key="20">
    <source>
        <dbReference type="Proteomes" id="UP000825935"/>
    </source>
</evidence>
<keyword evidence="12" id="KW-1278">Translocase</keyword>
<evidence type="ECO:0000259" key="18">
    <source>
        <dbReference type="SMART" id="SM00831"/>
    </source>
</evidence>
<organism evidence="19 20">
    <name type="scientific">Ceratopteris richardii</name>
    <name type="common">Triangle waterfern</name>
    <dbReference type="NCBI Taxonomy" id="49495"/>
    <lineage>
        <taxon>Eukaryota</taxon>
        <taxon>Viridiplantae</taxon>
        <taxon>Streptophyta</taxon>
        <taxon>Embryophyta</taxon>
        <taxon>Tracheophyta</taxon>
        <taxon>Polypodiopsida</taxon>
        <taxon>Polypodiidae</taxon>
        <taxon>Polypodiales</taxon>
        <taxon>Pteridineae</taxon>
        <taxon>Pteridaceae</taxon>
        <taxon>Parkerioideae</taxon>
        <taxon>Ceratopteris</taxon>
    </lineage>
</organism>
<dbReference type="InterPro" id="IPR008250">
    <property type="entry name" value="ATPase_P-typ_transduc_dom_A_sf"/>
</dbReference>
<keyword evidence="8 17" id="KW-0106">Calcium</keyword>
<dbReference type="FunFam" id="3.40.50.1000:FF:000018">
    <property type="entry name" value="Calcium-transporting ATPase"/>
    <property type="match status" value="1"/>
</dbReference>
<dbReference type="Pfam" id="PF00690">
    <property type="entry name" value="Cation_ATPase_N"/>
    <property type="match status" value="1"/>
</dbReference>
<dbReference type="Gene3D" id="1.20.1110.10">
    <property type="entry name" value="Calcium-transporting ATPase, transmembrane domain"/>
    <property type="match status" value="1"/>
</dbReference>
<keyword evidence="4 17" id="KW-0109">Calcium transport</keyword>
<evidence type="ECO:0000256" key="9">
    <source>
        <dbReference type="ARBA" id="ARBA00022840"/>
    </source>
</evidence>
<dbReference type="AlphaFoldDB" id="A0A8T2QU45"/>
<dbReference type="FunFam" id="1.20.1110.10:FF:000039">
    <property type="entry name" value="Calcium-transporting ATPase"/>
    <property type="match status" value="1"/>
</dbReference>
<feature type="transmembrane region" description="Helical" evidence="17">
    <location>
        <begin position="783"/>
        <end position="803"/>
    </location>
</feature>
<dbReference type="SMART" id="SM00831">
    <property type="entry name" value="Cation_ATPase_N"/>
    <property type="match status" value="1"/>
</dbReference>
<evidence type="ECO:0000256" key="3">
    <source>
        <dbReference type="ARBA" id="ARBA00022448"/>
    </source>
</evidence>
<dbReference type="InterPro" id="IPR044492">
    <property type="entry name" value="P_typ_ATPase_HD_dom"/>
</dbReference>
<dbReference type="FunFam" id="1.20.1110.10:FF:000036">
    <property type="entry name" value="Calcium-transporting ATPase"/>
    <property type="match status" value="1"/>
</dbReference>
<dbReference type="PRINTS" id="PR00119">
    <property type="entry name" value="CATATPASE"/>
</dbReference>
<evidence type="ECO:0000256" key="13">
    <source>
        <dbReference type="ARBA" id="ARBA00022989"/>
    </source>
</evidence>
<keyword evidence="11" id="KW-0112">Calmodulin-binding</keyword>
<dbReference type="InterPro" id="IPR024750">
    <property type="entry name" value="Ca_ATPase_N_dom"/>
</dbReference>
<evidence type="ECO:0000256" key="10">
    <source>
        <dbReference type="ARBA" id="ARBA00022842"/>
    </source>
</evidence>
<feature type="transmembrane region" description="Helical" evidence="17">
    <location>
        <begin position="924"/>
        <end position="947"/>
    </location>
</feature>
<evidence type="ECO:0000256" key="15">
    <source>
        <dbReference type="ARBA" id="ARBA00023136"/>
    </source>
</evidence>
<dbReference type="NCBIfam" id="TIGR01494">
    <property type="entry name" value="ATPase_P-type"/>
    <property type="match status" value="3"/>
</dbReference>
<dbReference type="InterPro" id="IPR018303">
    <property type="entry name" value="ATPase_P-typ_P_site"/>
</dbReference>
<evidence type="ECO:0000256" key="11">
    <source>
        <dbReference type="ARBA" id="ARBA00022860"/>
    </source>
</evidence>
<dbReference type="SUPFAM" id="SSF81653">
    <property type="entry name" value="Calcium ATPase, transduction domain A"/>
    <property type="match status" value="1"/>
</dbReference>
<dbReference type="SFLD" id="SFLDS00003">
    <property type="entry name" value="Haloacid_Dehalogenase"/>
    <property type="match status" value="1"/>
</dbReference>
<dbReference type="InterPro" id="IPR023214">
    <property type="entry name" value="HAD_sf"/>
</dbReference>
<dbReference type="GO" id="GO:0005388">
    <property type="term" value="F:P-type calcium transporter activity"/>
    <property type="evidence" value="ECO:0007669"/>
    <property type="project" value="UniProtKB-EC"/>
</dbReference>
<name>A0A8T2QU45_CERRI</name>
<comment type="function">
    <text evidence="17">Catalyzes the hydrolysis of ATP coupled with the transport of calcium.</text>
</comment>
<dbReference type="SUPFAM" id="SSF56784">
    <property type="entry name" value="HAD-like"/>
    <property type="match status" value="1"/>
</dbReference>
<dbReference type="NCBIfam" id="TIGR01517">
    <property type="entry name" value="ATPase-IIB_Ca"/>
    <property type="match status" value="1"/>
</dbReference>
<evidence type="ECO:0000256" key="6">
    <source>
        <dbReference type="ARBA" id="ARBA00022723"/>
    </source>
</evidence>
<comment type="catalytic activity">
    <reaction evidence="16 17">
        <text>Ca(2+)(in) + ATP + H2O = Ca(2+)(out) + ADP + phosphate + H(+)</text>
        <dbReference type="Rhea" id="RHEA:18105"/>
        <dbReference type="ChEBI" id="CHEBI:15377"/>
        <dbReference type="ChEBI" id="CHEBI:15378"/>
        <dbReference type="ChEBI" id="CHEBI:29108"/>
        <dbReference type="ChEBI" id="CHEBI:30616"/>
        <dbReference type="ChEBI" id="CHEBI:43474"/>
        <dbReference type="ChEBI" id="CHEBI:456216"/>
        <dbReference type="EC" id="7.2.2.10"/>
    </reaction>
</comment>
<dbReference type="Pfam" id="PF12515">
    <property type="entry name" value="CaATP_NAI"/>
    <property type="match status" value="1"/>
</dbReference>
<dbReference type="EMBL" id="CM035437">
    <property type="protein sequence ID" value="KAH7287476.1"/>
    <property type="molecule type" value="Genomic_DNA"/>
</dbReference>
<dbReference type="GO" id="GO:0005516">
    <property type="term" value="F:calmodulin binding"/>
    <property type="evidence" value="ECO:0007669"/>
    <property type="project" value="UniProtKB-KW"/>
</dbReference>
<comment type="subcellular location">
    <subcellularLocation>
        <location evidence="1 17">Membrane</location>
        <topology evidence="1 17">Multi-pass membrane protein</topology>
    </subcellularLocation>
</comment>
<evidence type="ECO:0000256" key="4">
    <source>
        <dbReference type="ARBA" id="ARBA00022568"/>
    </source>
</evidence>
<dbReference type="GO" id="GO:0005886">
    <property type="term" value="C:plasma membrane"/>
    <property type="evidence" value="ECO:0007669"/>
    <property type="project" value="TreeGrafter"/>
</dbReference>
<dbReference type="InterPro" id="IPR023298">
    <property type="entry name" value="ATPase_P-typ_TM_dom_sf"/>
</dbReference>
<dbReference type="Proteomes" id="UP000825935">
    <property type="component" value="Chromosome 32"/>
</dbReference>
<evidence type="ECO:0000256" key="17">
    <source>
        <dbReference type="RuleBase" id="RU361146"/>
    </source>
</evidence>
<dbReference type="Pfam" id="PF13246">
    <property type="entry name" value="Cation_ATPase"/>
    <property type="match status" value="1"/>
</dbReference>
<dbReference type="OMA" id="GIMWRNI"/>
<dbReference type="GO" id="GO:0046872">
    <property type="term" value="F:metal ion binding"/>
    <property type="evidence" value="ECO:0007669"/>
    <property type="project" value="UniProtKB-KW"/>
</dbReference>
<feature type="transmembrane region" description="Helical" evidence="17">
    <location>
        <begin position="846"/>
        <end position="867"/>
    </location>
</feature>
<accession>A0A8T2QU45</accession>
<feature type="transmembrane region" description="Helical" evidence="17">
    <location>
        <begin position="327"/>
        <end position="350"/>
    </location>
</feature>
<keyword evidence="6" id="KW-0479">Metal-binding</keyword>
<feature type="transmembrane region" description="Helical" evidence="17">
    <location>
        <begin position="809"/>
        <end position="826"/>
    </location>
</feature>
<dbReference type="SFLD" id="SFLDG00002">
    <property type="entry name" value="C1.7:_P-type_atpase_like"/>
    <property type="match status" value="1"/>
</dbReference>
<evidence type="ECO:0000256" key="16">
    <source>
        <dbReference type="ARBA" id="ARBA00048694"/>
    </source>
</evidence>
<feature type="transmembrane region" description="Helical" evidence="17">
    <location>
        <begin position="370"/>
        <end position="397"/>
    </location>
</feature>
<feature type="transmembrane region" description="Helical" evidence="17">
    <location>
        <begin position="953"/>
        <end position="974"/>
    </location>
</feature>
<sequence>MGRYNISHKEPQLEALEQWRRGVFALNAVRRFRHTLKVDKIREAQDRKKFKVAVLVSKAALLFIGGRFKITADILKSLPGNYDLYKDCGGLKGISNKVDVCELESGISGSERDIKERTETFGVNKYDEAPVRGFWVFVCEAFHDLTLIVLVICALVSLAVGIPTEGIATGWYDGVGILASILIVVLVTALSDYRQSLQFQELDKEKNKVKVSVIRGGTRMAIYNYEVVVGDILVLSTGDQVAADGIYIHGNSLTIDESSLTGESEPVHPSADKPFILSGTMVQYGEGRMLVTAVGMNTEWGNLMAKLSEGGHRETPLQVRLNGVATVVGKIGLAFALVTFLVLIIRFLIIRFEEGFDNWKTEYILEIVNYFATAVTILVVAVPEGLPLAVTLSLAYAMKQMMKDNALVRNLSACETMGSATCICSDKTGTLTTNHMTVVKVCSAGYVGAADTLGSKVSEESKALLIETIFMNTSGDIAEHGSHSQALGSPTECAILELGLSLGGNFRKVRSAHRIIRSEPFSSETKRMLTLATLENGRFRSYCKGASEIVLNMCEYKLDGENKIAPLEREEKLQLENVINTFAREALRTLCIAYIDLDDAPVDEEELPKKGLTLVAIVGIKDPVRPGVKEAVSLCFKAGIKVRMVTGDNLETASAIARECNILTEDGIAVEGPAFRNWTPVEMGQNVHRIQVIARSSPADKLKLVEYLKSQDEVVSVTGDGTNDAPALHESDIGLAMGIAGTEVAKASADIVILDDNFTTIVNVAMWGRSVYTNIQKFVQFQLTVNLVALVINFVSACITGEAPLTAVQLLWVNLIMDTLGALALATEPPYKALMEKPPVGRKGNFITNIMWRNILGQAVYQLIVLWVLQFRGKEILHLNGTDADTVLKTMIFNVFVFLQVFNEINSRDMEKLNVFSTMFTNKVFVLVMLFTVVFQVIIVEFLGMFADTVPLSLIHWVINILIGFVSIFVAFIIKFIPVPSKPFTEFLPWNKRNEEGTEYSPLPSSDLV</sequence>
<dbReference type="OrthoDB" id="3352408at2759"/>
<evidence type="ECO:0000256" key="5">
    <source>
        <dbReference type="ARBA" id="ARBA00022692"/>
    </source>
</evidence>
<dbReference type="Gene3D" id="3.40.50.1000">
    <property type="entry name" value="HAD superfamily/HAD-like"/>
    <property type="match status" value="1"/>
</dbReference>
<dbReference type="InterPro" id="IPR001757">
    <property type="entry name" value="P_typ_ATPase"/>
</dbReference>
<dbReference type="CDD" id="cd02081">
    <property type="entry name" value="P-type_ATPase_Ca_PMCA-like"/>
    <property type="match status" value="1"/>
</dbReference>
<dbReference type="EC" id="7.2.2.10" evidence="17"/>
<reference evidence="19" key="1">
    <citation type="submission" date="2021-08" db="EMBL/GenBank/DDBJ databases">
        <title>WGS assembly of Ceratopteris richardii.</title>
        <authorList>
            <person name="Marchant D.B."/>
            <person name="Chen G."/>
            <person name="Jenkins J."/>
            <person name="Shu S."/>
            <person name="Leebens-Mack J."/>
            <person name="Grimwood J."/>
            <person name="Schmutz J."/>
            <person name="Soltis P."/>
            <person name="Soltis D."/>
            <person name="Chen Z.-H."/>
        </authorList>
    </citation>
    <scope>NUCLEOTIDE SEQUENCE</scope>
    <source>
        <strain evidence="19">Whitten #5841</strain>
        <tissue evidence="19">Leaf</tissue>
    </source>
</reference>
<keyword evidence="5 17" id="KW-0812">Transmembrane</keyword>
<dbReference type="PRINTS" id="PR00120">
    <property type="entry name" value="HATPASE"/>
</dbReference>
<dbReference type="InterPro" id="IPR059000">
    <property type="entry name" value="ATPase_P-type_domA"/>
</dbReference>
<keyword evidence="13 17" id="KW-1133">Transmembrane helix</keyword>
<dbReference type="InterPro" id="IPR006068">
    <property type="entry name" value="ATPase_P-typ_cation-transptr_C"/>
</dbReference>
<evidence type="ECO:0000256" key="2">
    <source>
        <dbReference type="ARBA" id="ARBA00006124"/>
    </source>
</evidence>
<dbReference type="PROSITE" id="PS00154">
    <property type="entry name" value="ATPASE_E1_E2"/>
    <property type="match status" value="1"/>
</dbReference>
<feature type="transmembrane region" description="Helical" evidence="17">
    <location>
        <begin position="887"/>
        <end position="903"/>
    </location>
</feature>
<comment type="similarity">
    <text evidence="2 17">Belongs to the cation transport ATPase (P-type) (TC 3.A.3) family. Type IIB subfamily.</text>
</comment>
<dbReference type="SFLD" id="SFLDF00027">
    <property type="entry name" value="p-type_atpase"/>
    <property type="match status" value="1"/>
</dbReference>
<feature type="transmembrane region" description="Helical" evidence="17">
    <location>
        <begin position="171"/>
        <end position="190"/>
    </location>
</feature>
<comment type="caution">
    <text evidence="19">The sequence shown here is derived from an EMBL/GenBank/DDBJ whole genome shotgun (WGS) entry which is preliminary data.</text>
</comment>
<evidence type="ECO:0000256" key="7">
    <source>
        <dbReference type="ARBA" id="ARBA00022741"/>
    </source>
</evidence>
<dbReference type="GO" id="GO:0016887">
    <property type="term" value="F:ATP hydrolysis activity"/>
    <property type="evidence" value="ECO:0007669"/>
    <property type="project" value="InterPro"/>
</dbReference>
<dbReference type="PANTHER" id="PTHR24093">
    <property type="entry name" value="CATION TRANSPORTING ATPASE"/>
    <property type="match status" value="1"/>
</dbReference>
<dbReference type="Gene3D" id="2.70.150.10">
    <property type="entry name" value="Calcium-transporting ATPase, cytoplasmic transduction domain A"/>
    <property type="match status" value="1"/>
</dbReference>
<evidence type="ECO:0000256" key="14">
    <source>
        <dbReference type="ARBA" id="ARBA00023065"/>
    </source>
</evidence>
<evidence type="ECO:0000256" key="8">
    <source>
        <dbReference type="ARBA" id="ARBA00022837"/>
    </source>
</evidence>
<dbReference type="GO" id="GO:0005524">
    <property type="term" value="F:ATP binding"/>
    <property type="evidence" value="ECO:0007669"/>
    <property type="project" value="UniProtKB-KW"/>
</dbReference>
<evidence type="ECO:0000256" key="12">
    <source>
        <dbReference type="ARBA" id="ARBA00022967"/>
    </source>
</evidence>
<proteinExistence type="inferred from homology"/>
<keyword evidence="3 17" id="KW-0813">Transport</keyword>
<evidence type="ECO:0000256" key="1">
    <source>
        <dbReference type="ARBA" id="ARBA00004141"/>
    </source>
</evidence>
<dbReference type="InterPro" id="IPR004014">
    <property type="entry name" value="ATPase_P-typ_cation-transptr_N"/>
</dbReference>
<keyword evidence="14 17" id="KW-0406">Ion transport</keyword>
<keyword evidence="15 17" id="KW-0472">Membrane</keyword>
<dbReference type="Pfam" id="PF00122">
    <property type="entry name" value="E1-E2_ATPase"/>
    <property type="match status" value="1"/>
</dbReference>
<evidence type="ECO:0000313" key="19">
    <source>
        <dbReference type="EMBL" id="KAH7287476.1"/>
    </source>
</evidence>
<dbReference type="Gene3D" id="1.20.5.170">
    <property type="match status" value="1"/>
</dbReference>
<gene>
    <name evidence="19" type="ORF">KP509_32G057900</name>
</gene>